<dbReference type="PANTHER" id="PTHR34293:SF1">
    <property type="entry name" value="HTH-TYPE TRANSCRIPTIONAL REGULATOR TRMBL2"/>
    <property type="match status" value="1"/>
</dbReference>
<dbReference type="InterPro" id="IPR011991">
    <property type="entry name" value="ArsR-like_HTH"/>
</dbReference>
<dbReference type="Pfam" id="PF11495">
    <property type="entry name" value="Regulator_TrmB"/>
    <property type="match status" value="1"/>
</dbReference>
<dbReference type="PANTHER" id="PTHR34293">
    <property type="entry name" value="HTH-TYPE TRANSCRIPTIONAL REGULATOR TRMBL2"/>
    <property type="match status" value="1"/>
</dbReference>
<dbReference type="CDD" id="cd00090">
    <property type="entry name" value="HTH_ARSR"/>
    <property type="match status" value="1"/>
</dbReference>
<comment type="caution">
    <text evidence="3">The sequence shown here is derived from an EMBL/GenBank/DDBJ whole genome shotgun (WGS) entry which is preliminary data.</text>
</comment>
<dbReference type="Pfam" id="PF01978">
    <property type="entry name" value="TrmB"/>
    <property type="match status" value="1"/>
</dbReference>
<name>A0ABS8NAC6_9CLOT</name>
<evidence type="ECO:0000259" key="1">
    <source>
        <dbReference type="Pfam" id="PF01978"/>
    </source>
</evidence>
<protein>
    <submittedName>
        <fullName evidence="3">TrmB family transcriptional regulator</fullName>
    </submittedName>
</protein>
<dbReference type="RefSeq" id="WP_190972172.1">
    <property type="nucleotide sequence ID" value="NZ_JAJJPB010000048.1"/>
</dbReference>
<dbReference type="EMBL" id="JAJJPB010000048">
    <property type="protein sequence ID" value="MCC9296756.1"/>
    <property type="molecule type" value="Genomic_DNA"/>
</dbReference>
<keyword evidence="4" id="KW-1185">Reference proteome</keyword>
<dbReference type="CDD" id="cd09124">
    <property type="entry name" value="PLDc_like_TrmB_middle"/>
    <property type="match status" value="1"/>
</dbReference>
<evidence type="ECO:0000313" key="4">
    <source>
        <dbReference type="Proteomes" id="UP001165422"/>
    </source>
</evidence>
<dbReference type="Proteomes" id="UP001165422">
    <property type="component" value="Unassembled WGS sequence"/>
</dbReference>
<feature type="domain" description="Transcription regulator TrmB N-terminal" evidence="1">
    <location>
        <begin position="8"/>
        <end position="75"/>
    </location>
</feature>
<dbReference type="Gene3D" id="1.10.10.10">
    <property type="entry name" value="Winged helix-like DNA-binding domain superfamily/Winged helix DNA-binding domain"/>
    <property type="match status" value="1"/>
</dbReference>
<dbReference type="InterPro" id="IPR021586">
    <property type="entry name" value="Tscrpt_reg_TrmB_C"/>
</dbReference>
<accession>A0ABS8NAC6</accession>
<dbReference type="InterPro" id="IPR051797">
    <property type="entry name" value="TrmB-like"/>
</dbReference>
<reference evidence="3" key="1">
    <citation type="submission" date="2021-11" db="EMBL/GenBank/DDBJ databases">
        <authorList>
            <person name="Qingchun L."/>
            <person name="Dong Z."/>
            <person name="Zongwei Q."/>
            <person name="Jia Z."/>
            <person name="Duotao L."/>
        </authorList>
    </citation>
    <scope>NUCLEOTIDE SEQUENCE</scope>
    <source>
        <strain evidence="3">WLY-B-L2</strain>
    </source>
</reference>
<evidence type="ECO:0000259" key="2">
    <source>
        <dbReference type="Pfam" id="PF11495"/>
    </source>
</evidence>
<organism evidence="3 4">
    <name type="scientific">Clostridium aromativorans</name>
    <dbReference type="NCBI Taxonomy" id="2836848"/>
    <lineage>
        <taxon>Bacteria</taxon>
        <taxon>Bacillati</taxon>
        <taxon>Bacillota</taxon>
        <taxon>Clostridia</taxon>
        <taxon>Eubacteriales</taxon>
        <taxon>Clostridiaceae</taxon>
        <taxon>Clostridium</taxon>
    </lineage>
</organism>
<proteinExistence type="predicted"/>
<dbReference type="InterPro" id="IPR002831">
    <property type="entry name" value="Tscrpt_reg_TrmB_N"/>
</dbReference>
<dbReference type="InterPro" id="IPR036388">
    <property type="entry name" value="WH-like_DNA-bd_sf"/>
</dbReference>
<feature type="domain" description="Transcription regulator TrmB C-terminal" evidence="2">
    <location>
        <begin position="108"/>
        <end position="229"/>
    </location>
</feature>
<evidence type="ECO:0000313" key="3">
    <source>
        <dbReference type="EMBL" id="MCC9296756.1"/>
    </source>
</evidence>
<dbReference type="InterPro" id="IPR036390">
    <property type="entry name" value="WH_DNA-bd_sf"/>
</dbReference>
<sequence>MDKVLELLKSMNLTDVEAKVYIELLKNGPSTGYEISKISAVSRSRVYNVLSKLVKNGFIVASKSKNPTYYNCISVDEFINNKKFEYDSLLLEMSNELKKVECSNNMDYIWYINGYDNIFNKCRNILKKSKKEVYVQIWMEDVPQMYDQLKKLDDENIPLLTVLYSSDHKYKLDLKLVYKHGFEQEKHEELGGRLISLVSDDREVVFGRIFDDGESEVIWTQNRSLVFLVEEYVRHDAYCLKLIDSVGKSDFSNLNQCISNIRDIF</sequence>
<dbReference type="SUPFAM" id="SSF46785">
    <property type="entry name" value="Winged helix' DNA-binding domain"/>
    <property type="match status" value="1"/>
</dbReference>
<gene>
    <name evidence="3" type="ORF">LN736_18135</name>
</gene>